<dbReference type="PANTHER" id="PTHR43581:SF2">
    <property type="entry name" value="EXCINUCLEASE ATPASE SUBUNIT"/>
    <property type="match status" value="1"/>
</dbReference>
<organism evidence="2 3">
    <name type="scientific">Sulfidibacter corallicola</name>
    <dbReference type="NCBI Taxonomy" id="2818388"/>
    <lineage>
        <taxon>Bacteria</taxon>
        <taxon>Pseudomonadati</taxon>
        <taxon>Acidobacteriota</taxon>
        <taxon>Holophagae</taxon>
        <taxon>Acanthopleuribacterales</taxon>
        <taxon>Acanthopleuribacteraceae</taxon>
        <taxon>Sulfidibacter</taxon>
    </lineage>
</organism>
<dbReference type="Pfam" id="PF13476">
    <property type="entry name" value="AAA_23"/>
    <property type="match status" value="1"/>
</dbReference>
<dbReference type="InterPro" id="IPR051396">
    <property type="entry name" value="Bact_Antivir_Def_Nuclease"/>
</dbReference>
<evidence type="ECO:0000259" key="1">
    <source>
        <dbReference type="SMART" id="SM00382"/>
    </source>
</evidence>
<dbReference type="InterPro" id="IPR003959">
    <property type="entry name" value="ATPase_AAA_core"/>
</dbReference>
<feature type="domain" description="AAA+ ATPase" evidence="1">
    <location>
        <begin position="22"/>
        <end position="345"/>
    </location>
</feature>
<reference evidence="2" key="1">
    <citation type="submission" date="2021-03" db="EMBL/GenBank/DDBJ databases">
        <title>Acanthopleuribacteraceae sp. M133.</title>
        <authorList>
            <person name="Wang G."/>
        </authorList>
    </citation>
    <scope>NUCLEOTIDE SEQUENCE</scope>
    <source>
        <strain evidence="2">M133</strain>
    </source>
</reference>
<dbReference type="InterPro" id="IPR038729">
    <property type="entry name" value="Rad50/SbcC_AAA"/>
</dbReference>
<name>A0A8A4THB8_SULCO</name>
<dbReference type="EMBL" id="CP071793">
    <property type="protein sequence ID" value="QTD49326.1"/>
    <property type="molecule type" value="Genomic_DNA"/>
</dbReference>
<keyword evidence="3" id="KW-1185">Reference proteome</keyword>
<dbReference type="SUPFAM" id="SSF52540">
    <property type="entry name" value="P-loop containing nucleoside triphosphate hydrolases"/>
    <property type="match status" value="1"/>
</dbReference>
<dbReference type="SMART" id="SM00382">
    <property type="entry name" value="AAA"/>
    <property type="match status" value="1"/>
</dbReference>
<evidence type="ECO:0000313" key="2">
    <source>
        <dbReference type="EMBL" id="QTD49326.1"/>
    </source>
</evidence>
<accession>A0A8A4THB8</accession>
<protein>
    <submittedName>
        <fullName evidence="2">AAA family ATPase</fullName>
    </submittedName>
</protein>
<proteinExistence type="predicted"/>
<dbReference type="InterPro" id="IPR003593">
    <property type="entry name" value="AAA+_ATPase"/>
</dbReference>
<dbReference type="KEGG" id="scor:J3U87_27390"/>
<sequence>MRIDQLRIKNFKGFAEETYQFSAPFNLLIGKNGTGKTSILEALSVAAGTLFIDLDTQDKRTIEDNEIRLVKHQVAPAEFRMERQFPVEIEAKGEVAGNPVEWQRSKKSSGGKTTYKYASELRECSKKIHEQVMNGESVTLPMIGYYGTGRVWLQKQAKPVSAGKVPSRFDGYTDCLDPASNEKLFIAWYKRIALVHYRKSISRQEGPGSFQAVSQAVVEAMPRCEQFFYRAEEDTVFARFKDGRELPLQHFSDGERNMLGMVADIAYRMAILNPHLGEKIIKTTPGVILIDEMDLHLHPEWQRQVVESLVKTFPSIQFIATTHSPFIIQSLEPNRDRIISLSPVEGFPPRNVDTMGVEEVAEHWQNVSHVQRSARYREKIDTAEAYFRLLEEAKQAPKSERGDYLEKLDSLMDEMEAEGHDPAYQAAMRLERAAAGFGRTS</sequence>
<dbReference type="AlphaFoldDB" id="A0A8A4THB8"/>
<dbReference type="Gene3D" id="3.40.50.300">
    <property type="entry name" value="P-loop containing nucleotide triphosphate hydrolases"/>
    <property type="match status" value="2"/>
</dbReference>
<dbReference type="RefSeq" id="WP_237378962.1">
    <property type="nucleotide sequence ID" value="NZ_CP071793.1"/>
</dbReference>
<dbReference type="GO" id="GO:0006302">
    <property type="term" value="P:double-strand break repair"/>
    <property type="evidence" value="ECO:0007669"/>
    <property type="project" value="InterPro"/>
</dbReference>
<dbReference type="GO" id="GO:0005524">
    <property type="term" value="F:ATP binding"/>
    <property type="evidence" value="ECO:0007669"/>
    <property type="project" value="InterPro"/>
</dbReference>
<evidence type="ECO:0000313" key="3">
    <source>
        <dbReference type="Proteomes" id="UP000663929"/>
    </source>
</evidence>
<dbReference type="Pfam" id="PF13304">
    <property type="entry name" value="AAA_21"/>
    <property type="match status" value="1"/>
</dbReference>
<dbReference type="GO" id="GO:0016887">
    <property type="term" value="F:ATP hydrolysis activity"/>
    <property type="evidence" value="ECO:0007669"/>
    <property type="project" value="InterPro"/>
</dbReference>
<gene>
    <name evidence="2" type="ORF">J3U87_27390</name>
</gene>
<dbReference type="InterPro" id="IPR027417">
    <property type="entry name" value="P-loop_NTPase"/>
</dbReference>
<dbReference type="PANTHER" id="PTHR43581">
    <property type="entry name" value="ATP/GTP PHOSPHATASE"/>
    <property type="match status" value="1"/>
</dbReference>
<dbReference type="Proteomes" id="UP000663929">
    <property type="component" value="Chromosome"/>
</dbReference>